<name>A0AAW0RGX5_9HYPO</name>
<sequence length="447" mass="49623">MMVSVPPQNLVSILDAGKAVKRCKSVMENCGFTDIHCEIRESSVIFSAAEDATTGQATPQATKLIRTTHTDDTYWSFFDGIGDSKTFNSMIGTEIAMLFRPKVTASKGLYLRGEYSGQQYTAALTCRHLLTTCRDSNINIEPQKESNTMQTVQTNMEHGGLSVMQWGAGKLQGIHESNKRFLEDCIRLLDERKPHQDARIQQNQALYKSQAAFLQRISDAPNRVFGTVFLSPSIGPSPRGPGVTNPWLMDWMLIRLHACRHEEELSQINNTLHLSREQVKMAASRAEDRDFARRLLLTPEMFERHDFDSRSVQLPLKDIIRISEIRNPVPGLAKHGIGPATLVGKLGPKTGLTFGYASTFTSVIRTPIGGDTTVTEVWPVISSARYYFSGDGDSGSCVWGLDGRVAGIVVAGNRNQLEGDTWHDITYVVPIEAILEDMKRRGFVASV</sequence>
<organism evidence="1 2">
    <name type="scientific">Beauveria asiatica</name>
    <dbReference type="NCBI Taxonomy" id="1069075"/>
    <lineage>
        <taxon>Eukaryota</taxon>
        <taxon>Fungi</taxon>
        <taxon>Dikarya</taxon>
        <taxon>Ascomycota</taxon>
        <taxon>Pezizomycotina</taxon>
        <taxon>Sordariomycetes</taxon>
        <taxon>Hypocreomycetidae</taxon>
        <taxon>Hypocreales</taxon>
        <taxon>Cordycipitaceae</taxon>
        <taxon>Beauveria</taxon>
    </lineage>
</organism>
<keyword evidence="2" id="KW-1185">Reference proteome</keyword>
<dbReference type="SUPFAM" id="SSF50494">
    <property type="entry name" value="Trypsin-like serine proteases"/>
    <property type="match status" value="1"/>
</dbReference>
<dbReference type="EMBL" id="JAAHCF010001038">
    <property type="protein sequence ID" value="KAK8141330.1"/>
    <property type="molecule type" value="Genomic_DNA"/>
</dbReference>
<gene>
    <name evidence="1" type="ORF">G3M48_000249</name>
</gene>
<dbReference type="AlphaFoldDB" id="A0AAW0RGX5"/>
<dbReference type="Proteomes" id="UP001397290">
    <property type="component" value="Unassembled WGS sequence"/>
</dbReference>
<evidence type="ECO:0000313" key="1">
    <source>
        <dbReference type="EMBL" id="KAK8141330.1"/>
    </source>
</evidence>
<comment type="caution">
    <text evidence="1">The sequence shown here is derived from an EMBL/GenBank/DDBJ whole genome shotgun (WGS) entry which is preliminary data.</text>
</comment>
<reference evidence="1 2" key="1">
    <citation type="submission" date="2020-02" db="EMBL/GenBank/DDBJ databases">
        <title>Comparative genomics of the hypocrealean fungal genus Beauvera.</title>
        <authorList>
            <person name="Showalter D.N."/>
            <person name="Bushley K.E."/>
            <person name="Rehner S.A."/>
        </authorList>
    </citation>
    <scope>NUCLEOTIDE SEQUENCE [LARGE SCALE GENOMIC DNA]</scope>
    <source>
        <strain evidence="1 2">ARSEF4384</strain>
    </source>
</reference>
<dbReference type="InterPro" id="IPR009003">
    <property type="entry name" value="Peptidase_S1_PA"/>
</dbReference>
<proteinExistence type="predicted"/>
<evidence type="ECO:0000313" key="2">
    <source>
        <dbReference type="Proteomes" id="UP001397290"/>
    </source>
</evidence>
<accession>A0AAW0RGX5</accession>
<protein>
    <submittedName>
        <fullName evidence="1">Uncharacterized protein</fullName>
    </submittedName>
</protein>